<dbReference type="RefSeq" id="WP_015182699.1">
    <property type="nucleotide sequence ID" value="NC_019738.1"/>
</dbReference>
<dbReference type="AlphaFoldDB" id="K9WDT4"/>
<evidence type="ECO:0000313" key="2">
    <source>
        <dbReference type="Proteomes" id="UP000010471"/>
    </source>
</evidence>
<dbReference type="EMBL" id="CP003630">
    <property type="protein sequence ID" value="AFZ18550.1"/>
    <property type="molecule type" value="Genomic_DNA"/>
</dbReference>
<proteinExistence type="predicted"/>
<protein>
    <submittedName>
        <fullName evidence="1">Uncharacterized protein</fullName>
    </submittedName>
</protein>
<name>K9WDT4_9CYAN</name>
<gene>
    <name evidence="1" type="ORF">Mic7113_2766</name>
</gene>
<dbReference type="HOGENOM" id="CLU_2082103_0_0_3"/>
<sequence>MDILKSLVGNLAVVRYLVVNGRKYRPCDLERLLDTIDECLEKLENLSIEEIQAFQQSVTDCINSIEALREQDAKSQVHRQEIDTLIERLHQIIDRCRRLQEVEQLVLRIMLSVKLYG</sequence>
<organism evidence="1 2">
    <name type="scientific">Allocoleopsis franciscana PCC 7113</name>
    <dbReference type="NCBI Taxonomy" id="1173027"/>
    <lineage>
        <taxon>Bacteria</taxon>
        <taxon>Bacillati</taxon>
        <taxon>Cyanobacteriota</taxon>
        <taxon>Cyanophyceae</taxon>
        <taxon>Coleofasciculales</taxon>
        <taxon>Coleofasciculaceae</taxon>
        <taxon>Allocoleopsis</taxon>
        <taxon>Allocoleopsis franciscana</taxon>
    </lineage>
</organism>
<dbReference type="Proteomes" id="UP000010471">
    <property type="component" value="Chromosome"/>
</dbReference>
<keyword evidence="2" id="KW-1185">Reference proteome</keyword>
<accession>K9WDT4</accession>
<reference evidence="1 2" key="1">
    <citation type="submission" date="2012-06" db="EMBL/GenBank/DDBJ databases">
        <title>Finished chromosome of genome of Microcoleus sp. PCC 7113.</title>
        <authorList>
            <consortium name="US DOE Joint Genome Institute"/>
            <person name="Gugger M."/>
            <person name="Coursin T."/>
            <person name="Rippka R."/>
            <person name="Tandeau De Marsac N."/>
            <person name="Huntemann M."/>
            <person name="Wei C.-L."/>
            <person name="Han J."/>
            <person name="Detter J.C."/>
            <person name="Han C."/>
            <person name="Tapia R."/>
            <person name="Chen A."/>
            <person name="Kyrpides N."/>
            <person name="Mavromatis K."/>
            <person name="Markowitz V."/>
            <person name="Szeto E."/>
            <person name="Ivanova N."/>
            <person name="Pagani I."/>
            <person name="Pati A."/>
            <person name="Goodwin L."/>
            <person name="Nordberg H.P."/>
            <person name="Cantor M.N."/>
            <person name="Hua S.X."/>
            <person name="Woyke T."/>
            <person name="Kerfeld C.A."/>
        </authorList>
    </citation>
    <scope>NUCLEOTIDE SEQUENCE [LARGE SCALE GENOMIC DNA]</scope>
    <source>
        <strain evidence="1 2">PCC 7113</strain>
    </source>
</reference>
<evidence type="ECO:0000313" key="1">
    <source>
        <dbReference type="EMBL" id="AFZ18550.1"/>
    </source>
</evidence>
<dbReference type="KEGG" id="mic:Mic7113_2766"/>